<accession>A0ABX5VBA5</accession>
<keyword evidence="10" id="KW-0626">Porin</keyword>
<evidence type="ECO:0000256" key="1">
    <source>
        <dbReference type="ARBA" id="ARBA00004571"/>
    </source>
</evidence>
<gene>
    <name evidence="18" type="ORF">FE773_05770</name>
</gene>
<evidence type="ECO:0000256" key="5">
    <source>
        <dbReference type="ARBA" id="ARBA00022597"/>
    </source>
</evidence>
<evidence type="ECO:0000256" key="13">
    <source>
        <dbReference type="ARBA" id="ARBA00023237"/>
    </source>
</evidence>
<evidence type="ECO:0000259" key="17">
    <source>
        <dbReference type="Pfam" id="PF22461"/>
    </source>
</evidence>
<organism evidence="18 19">
    <name type="scientific">Caminibacter mediatlanticus TB-2</name>
    <dbReference type="NCBI Taxonomy" id="391592"/>
    <lineage>
        <taxon>Bacteria</taxon>
        <taxon>Pseudomonadati</taxon>
        <taxon>Campylobacterota</taxon>
        <taxon>Epsilonproteobacteria</taxon>
        <taxon>Nautiliales</taxon>
        <taxon>Nautiliaceae</taxon>
        <taxon>Caminibacter</taxon>
    </lineage>
</organism>
<keyword evidence="14" id="KW-0449">Lipoprotein</keyword>
<evidence type="ECO:0000256" key="4">
    <source>
        <dbReference type="ARBA" id="ARBA00022452"/>
    </source>
</evidence>
<keyword evidence="3" id="KW-0813">Transport</keyword>
<evidence type="ECO:0000256" key="10">
    <source>
        <dbReference type="ARBA" id="ARBA00023114"/>
    </source>
</evidence>
<evidence type="ECO:0000259" key="15">
    <source>
        <dbReference type="Pfam" id="PF02563"/>
    </source>
</evidence>
<evidence type="ECO:0000256" key="8">
    <source>
        <dbReference type="ARBA" id="ARBA00023047"/>
    </source>
</evidence>
<keyword evidence="8" id="KW-0625">Polysaccharide transport</keyword>
<keyword evidence="6" id="KW-0812">Transmembrane</keyword>
<evidence type="ECO:0000256" key="12">
    <source>
        <dbReference type="ARBA" id="ARBA00023139"/>
    </source>
</evidence>
<evidence type="ECO:0000313" key="18">
    <source>
        <dbReference type="EMBL" id="QCT94702.1"/>
    </source>
</evidence>
<dbReference type="Pfam" id="PF02563">
    <property type="entry name" value="Poly_export"/>
    <property type="match status" value="1"/>
</dbReference>
<dbReference type="InterPro" id="IPR003715">
    <property type="entry name" value="Poly_export_N"/>
</dbReference>
<keyword evidence="9" id="KW-0406">Ion transport</keyword>
<evidence type="ECO:0000313" key="19">
    <source>
        <dbReference type="Proteomes" id="UP000306825"/>
    </source>
</evidence>
<dbReference type="Gene3D" id="3.10.560.10">
    <property type="entry name" value="Outer membrane lipoprotein wza domain like"/>
    <property type="match status" value="2"/>
</dbReference>
<keyword evidence="12" id="KW-0564">Palmitate</keyword>
<dbReference type="InterPro" id="IPR049712">
    <property type="entry name" value="Poly_export"/>
</dbReference>
<dbReference type="InterPro" id="IPR019554">
    <property type="entry name" value="Soluble_ligand-bd"/>
</dbReference>
<dbReference type="Pfam" id="PF10531">
    <property type="entry name" value="SLBB"/>
    <property type="match status" value="1"/>
</dbReference>
<dbReference type="Proteomes" id="UP000306825">
    <property type="component" value="Chromosome"/>
</dbReference>
<evidence type="ECO:0000256" key="9">
    <source>
        <dbReference type="ARBA" id="ARBA00023065"/>
    </source>
</evidence>
<dbReference type="RefSeq" id="WP_138323431.1">
    <property type="nucleotide sequence ID" value="NZ_CP040463.1"/>
</dbReference>
<keyword evidence="19" id="KW-1185">Reference proteome</keyword>
<dbReference type="Gene3D" id="3.30.1950.10">
    <property type="entry name" value="wza like domain"/>
    <property type="match status" value="1"/>
</dbReference>
<dbReference type="PANTHER" id="PTHR33619:SF3">
    <property type="entry name" value="POLYSACCHARIDE EXPORT PROTEIN GFCE-RELATED"/>
    <property type="match status" value="1"/>
</dbReference>
<keyword evidence="11" id="KW-0472">Membrane</keyword>
<evidence type="ECO:0000259" key="16">
    <source>
        <dbReference type="Pfam" id="PF10531"/>
    </source>
</evidence>
<keyword evidence="13" id="KW-0998">Cell outer membrane</keyword>
<evidence type="ECO:0000256" key="3">
    <source>
        <dbReference type="ARBA" id="ARBA00022448"/>
    </source>
</evidence>
<keyword evidence="5" id="KW-0762">Sugar transport</keyword>
<protein>
    <submittedName>
        <fullName evidence="18">Polysaccharide export protein</fullName>
    </submittedName>
</protein>
<name>A0ABX5VBA5_9BACT</name>
<dbReference type="InterPro" id="IPR054765">
    <property type="entry name" value="SLBB_dom"/>
</dbReference>
<evidence type="ECO:0000256" key="7">
    <source>
        <dbReference type="ARBA" id="ARBA00022729"/>
    </source>
</evidence>
<evidence type="ECO:0000256" key="6">
    <source>
        <dbReference type="ARBA" id="ARBA00022692"/>
    </source>
</evidence>
<comment type="subcellular location">
    <subcellularLocation>
        <location evidence="1">Cell outer membrane</location>
        <topology evidence="1">Multi-pass membrane protein</topology>
    </subcellularLocation>
</comment>
<feature type="domain" description="Polysaccharide export protein N-terminal" evidence="15">
    <location>
        <begin position="59"/>
        <end position="131"/>
    </location>
</feature>
<dbReference type="Pfam" id="PF22461">
    <property type="entry name" value="SLBB_2"/>
    <property type="match status" value="1"/>
</dbReference>
<keyword evidence="4" id="KW-1134">Transmembrane beta strand</keyword>
<sequence>MRKIFFILLSVIYILAVDITITQTPNSEQNSSLLKLTEKPFGYNLFLGKFSKIKQFIYNPHYRINIGDEIVVMFWGAFDAEYKLKVDNQGNIFIPKVGVIHVMGLEAGKLNIVIKNAVRKVFKNNVFVYANVLNYQPINVFVTGAVNSPGLYQGLSTDSIIQFIDKAKGINLNDGSFRKIYVKRNNKIVAKYDLYDFLTGGNLKLFQFKNGDIIFVDNLSYFVNVTGDVKRPYRFELLTPTITLNLLKVYALPKKSVSLVIVNRFSKGKLITKRFSINDNPIIYSGDNVEFISDFNTKEIKIYIDGEINGKHTLIVRKGTSLKDVLNTIHYTKEANIQAIQLYRKSIAKLQKQLIDAELKDLEAKVLTTSSVTTAGATIKKEEAQLILDFIKRAKKIQPKGKVILNKETNLSSIILEDGDTIFIPKKSSVVTIQGEVKIPGAQTYVKNYNIEDYIKSVGGFTNRADKSHILIVRQSGKVITYNSNVFFKKNIKIKPGDSILVLSKPSSENLQITKDITQILYQIAVSAGIVLRLF</sequence>
<comment type="similarity">
    <text evidence="2">Belongs to the BexD/CtrA/VexA family.</text>
</comment>
<feature type="domain" description="SLBB" evidence="17">
    <location>
        <begin position="140"/>
        <end position="216"/>
    </location>
</feature>
<keyword evidence="7" id="KW-0732">Signal</keyword>
<dbReference type="EMBL" id="CP040463">
    <property type="protein sequence ID" value="QCT94702.1"/>
    <property type="molecule type" value="Genomic_DNA"/>
</dbReference>
<evidence type="ECO:0000256" key="14">
    <source>
        <dbReference type="ARBA" id="ARBA00023288"/>
    </source>
</evidence>
<dbReference type="PANTHER" id="PTHR33619">
    <property type="entry name" value="POLYSACCHARIDE EXPORT PROTEIN GFCE-RELATED"/>
    <property type="match status" value="1"/>
</dbReference>
<feature type="domain" description="Soluble ligand binding" evidence="16">
    <location>
        <begin position="430"/>
        <end position="481"/>
    </location>
</feature>
<evidence type="ECO:0000256" key="11">
    <source>
        <dbReference type="ARBA" id="ARBA00023136"/>
    </source>
</evidence>
<evidence type="ECO:0000256" key="2">
    <source>
        <dbReference type="ARBA" id="ARBA00009450"/>
    </source>
</evidence>
<reference evidence="18 19" key="1">
    <citation type="submission" date="2019-05" db="EMBL/GenBank/DDBJ databases">
        <title>A comparative analysis of the Nautiliaceae.</title>
        <authorList>
            <person name="Grosche A."/>
            <person name="Smedile F."/>
            <person name="Vetriani C."/>
        </authorList>
    </citation>
    <scope>NUCLEOTIDE SEQUENCE [LARGE SCALE GENOMIC DNA]</scope>
    <source>
        <strain evidence="18 19">TB-2</strain>
    </source>
</reference>
<proteinExistence type="inferred from homology"/>